<evidence type="ECO:0000256" key="6">
    <source>
        <dbReference type="ARBA" id="ARBA00022777"/>
    </source>
</evidence>
<comment type="similarity">
    <text evidence="2">Belongs to the polyprenol kinase family.</text>
</comment>
<dbReference type="PANTHER" id="PTHR13205">
    <property type="entry name" value="TRANSMEMBRANE PROTEIN 15-RELATED"/>
    <property type="match status" value="1"/>
</dbReference>
<keyword evidence="7" id="KW-0256">Endoplasmic reticulum</keyword>
<evidence type="ECO:0000256" key="10">
    <source>
        <dbReference type="SAM" id="Phobius"/>
    </source>
</evidence>
<protein>
    <recommendedName>
        <fullName evidence="3">dolichol kinase</fullName>
        <ecNumber evidence="3">2.7.1.108</ecNumber>
    </recommendedName>
</protein>
<feature type="transmembrane region" description="Helical" evidence="10">
    <location>
        <begin position="235"/>
        <end position="253"/>
    </location>
</feature>
<comment type="subcellular location">
    <subcellularLocation>
        <location evidence="1">Endoplasmic reticulum membrane</location>
        <topology evidence="1">Multi-pass membrane protein</topology>
    </subcellularLocation>
</comment>
<evidence type="ECO:0000256" key="7">
    <source>
        <dbReference type="ARBA" id="ARBA00022824"/>
    </source>
</evidence>
<dbReference type="GO" id="GO:0043048">
    <property type="term" value="P:dolichyl monophosphate biosynthetic process"/>
    <property type="evidence" value="ECO:0007669"/>
    <property type="project" value="TreeGrafter"/>
</dbReference>
<evidence type="ECO:0000256" key="3">
    <source>
        <dbReference type="ARBA" id="ARBA00012132"/>
    </source>
</evidence>
<name>A0A7S0KLV5_9CHLO</name>
<dbReference type="EMBL" id="HBEW01005834">
    <property type="protein sequence ID" value="CAD8584452.1"/>
    <property type="molecule type" value="Transcribed_RNA"/>
</dbReference>
<feature type="transmembrane region" description="Helical" evidence="10">
    <location>
        <begin position="186"/>
        <end position="206"/>
    </location>
</feature>
<feature type="transmembrane region" description="Helical" evidence="10">
    <location>
        <begin position="265"/>
        <end position="282"/>
    </location>
</feature>
<evidence type="ECO:0000256" key="2">
    <source>
        <dbReference type="ARBA" id="ARBA00010794"/>
    </source>
</evidence>
<dbReference type="GO" id="GO:0005789">
    <property type="term" value="C:endoplasmic reticulum membrane"/>
    <property type="evidence" value="ECO:0007669"/>
    <property type="project" value="UniProtKB-SubCell"/>
</dbReference>
<evidence type="ECO:0000313" key="11">
    <source>
        <dbReference type="EMBL" id="CAD8584452.1"/>
    </source>
</evidence>
<keyword evidence="4" id="KW-0808">Transferase</keyword>
<keyword evidence="8 10" id="KW-1133">Transmembrane helix</keyword>
<proteinExistence type="inferred from homology"/>
<dbReference type="AlphaFoldDB" id="A0A7S0KLV5"/>
<feature type="transmembrane region" description="Helical" evidence="10">
    <location>
        <begin position="156"/>
        <end position="174"/>
    </location>
</feature>
<keyword evidence="5 10" id="KW-0812">Transmembrane</keyword>
<sequence length="465" mass="49404">MRRAINAHRSSASASTYASFNALPGLAPVWALASVVSRSSTLGTRASVLGETFAAVASVAFTDCCFTASGAMRTFISAVVYMFALRVVFGAFAMDSVMVSAARWAAVALGSSAREDEMLSCSLGMAALASLGVKILMVGRENDSVDSIMIENSPVMVLGTGFCALGAGFIFAGARLASRRRRAARWTVVATVLGILAIPEAFYRAVFHGSMRQSSSPSIYHALVRFTLQTTPMKTLFALGTYWLISVAAALYAIHRTRSSVSNTIRRKIFHFLVVIMFTPVMRAHEDLLRVAFAVAFALFAAVEFARLCDIHHGSGRVGAFITRMYGDCAAAVVTTKTSSSPRLILDHFSLLLGVAVPLWMSEGIGARSLAPWSGFLTLGVGDSFAAIVGVTMGKHRVFSSASAKTIEGSLAFTISTIAAALCVSDVDISFTRLVFASALTAACELTSDGVDNFVLPFYFAALVR</sequence>
<dbReference type="PANTHER" id="PTHR13205:SF15">
    <property type="entry name" value="DOLICHOL KINASE"/>
    <property type="match status" value="1"/>
</dbReference>
<organism evidence="11">
    <name type="scientific">Ostreococcus mediterraneus</name>
    <dbReference type="NCBI Taxonomy" id="1486918"/>
    <lineage>
        <taxon>Eukaryota</taxon>
        <taxon>Viridiplantae</taxon>
        <taxon>Chlorophyta</taxon>
        <taxon>Mamiellophyceae</taxon>
        <taxon>Mamiellales</taxon>
        <taxon>Bathycoccaceae</taxon>
        <taxon>Ostreococcus</taxon>
    </lineage>
</organism>
<evidence type="ECO:0000256" key="9">
    <source>
        <dbReference type="ARBA" id="ARBA00023136"/>
    </source>
</evidence>
<feature type="transmembrane region" description="Helical" evidence="10">
    <location>
        <begin position="78"/>
        <end position="106"/>
    </location>
</feature>
<reference evidence="11" key="1">
    <citation type="submission" date="2021-01" db="EMBL/GenBank/DDBJ databases">
        <authorList>
            <person name="Corre E."/>
            <person name="Pelletier E."/>
            <person name="Niang G."/>
            <person name="Scheremetjew M."/>
            <person name="Finn R."/>
            <person name="Kale V."/>
            <person name="Holt S."/>
            <person name="Cochrane G."/>
            <person name="Meng A."/>
            <person name="Brown T."/>
            <person name="Cohen L."/>
        </authorList>
    </citation>
    <scope>NUCLEOTIDE SEQUENCE</scope>
    <source>
        <strain evidence="11">Clade-D-RCC2572</strain>
    </source>
</reference>
<evidence type="ECO:0000256" key="8">
    <source>
        <dbReference type="ARBA" id="ARBA00022989"/>
    </source>
</evidence>
<evidence type="ECO:0000256" key="5">
    <source>
        <dbReference type="ARBA" id="ARBA00022692"/>
    </source>
</evidence>
<gene>
    <name evidence="11" type="ORF">OMED0929_LOCUS4920</name>
</gene>
<keyword evidence="9 10" id="KW-0472">Membrane</keyword>
<dbReference type="InterPro" id="IPR032974">
    <property type="entry name" value="Polypren_kinase"/>
</dbReference>
<dbReference type="EC" id="2.7.1.108" evidence="3"/>
<evidence type="ECO:0000256" key="4">
    <source>
        <dbReference type="ARBA" id="ARBA00022679"/>
    </source>
</evidence>
<keyword evidence="6" id="KW-0418">Kinase</keyword>
<accession>A0A7S0KLV5</accession>
<evidence type="ECO:0000256" key="1">
    <source>
        <dbReference type="ARBA" id="ARBA00004477"/>
    </source>
</evidence>
<dbReference type="GO" id="GO:0004168">
    <property type="term" value="F:dolichol kinase activity"/>
    <property type="evidence" value="ECO:0007669"/>
    <property type="project" value="UniProtKB-EC"/>
</dbReference>